<feature type="compositionally biased region" description="Basic and acidic residues" evidence="1">
    <location>
        <begin position="318"/>
        <end position="334"/>
    </location>
</feature>
<keyword evidence="4" id="KW-1185">Reference proteome</keyword>
<dbReference type="STRING" id="39946.A2Y3Y5"/>
<dbReference type="Gramene" id="BGIOSGA019740-TA">
    <property type="protein sequence ID" value="BGIOSGA019740-PA"/>
    <property type="gene ID" value="BGIOSGA019740"/>
</dbReference>
<dbReference type="HOGENOM" id="CLU_610299_0_0_1"/>
<dbReference type="EMBL" id="CM000130">
    <property type="protein sequence ID" value="EAY97795.1"/>
    <property type="molecule type" value="Genomic_DNA"/>
</dbReference>
<dbReference type="Proteomes" id="UP000007015">
    <property type="component" value="Chromosome 5"/>
</dbReference>
<dbReference type="InterPro" id="IPR039588">
    <property type="entry name" value="FBXO4"/>
</dbReference>
<dbReference type="GO" id="GO:0000209">
    <property type="term" value="P:protein polyubiquitination"/>
    <property type="evidence" value="ECO:0007669"/>
    <property type="project" value="TreeGrafter"/>
</dbReference>
<organism evidence="3 4">
    <name type="scientific">Oryza sativa subsp. indica</name>
    <name type="common">Rice</name>
    <dbReference type="NCBI Taxonomy" id="39946"/>
    <lineage>
        <taxon>Eukaryota</taxon>
        <taxon>Viridiplantae</taxon>
        <taxon>Streptophyta</taxon>
        <taxon>Embryophyta</taxon>
        <taxon>Tracheophyta</taxon>
        <taxon>Spermatophyta</taxon>
        <taxon>Magnoliopsida</taxon>
        <taxon>Liliopsida</taxon>
        <taxon>Poales</taxon>
        <taxon>Poaceae</taxon>
        <taxon>BOP clade</taxon>
        <taxon>Oryzoideae</taxon>
        <taxon>Oryzeae</taxon>
        <taxon>Oryzinae</taxon>
        <taxon>Oryza</taxon>
        <taxon>Oryza sativa</taxon>
    </lineage>
</organism>
<dbReference type="InterPro" id="IPR001810">
    <property type="entry name" value="F-box_dom"/>
</dbReference>
<dbReference type="Pfam" id="PF12937">
    <property type="entry name" value="F-box-like"/>
    <property type="match status" value="1"/>
</dbReference>
<dbReference type="AlphaFoldDB" id="A2Y3Y5"/>
<accession>A2Y3Y5</accession>
<dbReference type="GO" id="GO:0031146">
    <property type="term" value="P:SCF-dependent proteasomal ubiquitin-dependent protein catabolic process"/>
    <property type="evidence" value="ECO:0007669"/>
    <property type="project" value="InterPro"/>
</dbReference>
<gene>
    <name evidence="3" type="ORF">OsI_19715</name>
</gene>
<proteinExistence type="predicted"/>
<dbReference type="Gene3D" id="1.20.1280.50">
    <property type="match status" value="1"/>
</dbReference>
<sequence length="449" mass="50104">MELSPPSPAPAPEGRWADLPGDIAISVASRLQEADVCALGGCSRSWRRACDADCVWEALFRRRWPLAAAAGGGGGGEGEGASGVQGWKALYINHHRRTAVAISGVAEFVENNLRNGSLEAEYYLKAIANLASMRDIGFIDAQFFLLSRNYSAIMNLIGLHYSISSLNIPPNEVYKALQARKVEERKVCVSLYKLGRWFYGFRLPDESESHEISLSELTMSEGATILAILKRGAVHEVFRLQKYFIVPYCFLNLSRDIDNPHYNPVCKDGYIRLSLSRCAKVFRLSQCLAFLLSPTTFTLHIFDSSEKQSSFSHQRTHSPADEHQHQGDDRSDEKPHEVECGLLFGLLGAAHLAHVSTGRERSKNKSLGDWCMNDLRSFTFFTVSCATGDFVAVNSMMVADGLFEINNGLIYHVPSSGHVLTCLDLTRQFHQRKRNKKLARLRSLEGKKR</sequence>
<reference evidence="3 4" key="1">
    <citation type="journal article" date="2005" name="PLoS Biol.">
        <title>The genomes of Oryza sativa: a history of duplications.</title>
        <authorList>
            <person name="Yu J."/>
            <person name="Wang J."/>
            <person name="Lin W."/>
            <person name="Li S."/>
            <person name="Li H."/>
            <person name="Zhou J."/>
            <person name="Ni P."/>
            <person name="Dong W."/>
            <person name="Hu S."/>
            <person name="Zeng C."/>
            <person name="Zhang J."/>
            <person name="Zhang Y."/>
            <person name="Li R."/>
            <person name="Xu Z."/>
            <person name="Li S."/>
            <person name="Li X."/>
            <person name="Zheng H."/>
            <person name="Cong L."/>
            <person name="Lin L."/>
            <person name="Yin J."/>
            <person name="Geng J."/>
            <person name="Li G."/>
            <person name="Shi J."/>
            <person name="Liu J."/>
            <person name="Lv H."/>
            <person name="Li J."/>
            <person name="Wang J."/>
            <person name="Deng Y."/>
            <person name="Ran L."/>
            <person name="Shi X."/>
            <person name="Wang X."/>
            <person name="Wu Q."/>
            <person name="Li C."/>
            <person name="Ren X."/>
            <person name="Wang J."/>
            <person name="Wang X."/>
            <person name="Li D."/>
            <person name="Liu D."/>
            <person name="Zhang X."/>
            <person name="Ji Z."/>
            <person name="Zhao W."/>
            <person name="Sun Y."/>
            <person name="Zhang Z."/>
            <person name="Bao J."/>
            <person name="Han Y."/>
            <person name="Dong L."/>
            <person name="Ji J."/>
            <person name="Chen P."/>
            <person name="Wu S."/>
            <person name="Liu J."/>
            <person name="Xiao Y."/>
            <person name="Bu D."/>
            <person name="Tan J."/>
            <person name="Yang L."/>
            <person name="Ye C."/>
            <person name="Zhang J."/>
            <person name="Xu J."/>
            <person name="Zhou Y."/>
            <person name="Yu Y."/>
            <person name="Zhang B."/>
            <person name="Zhuang S."/>
            <person name="Wei H."/>
            <person name="Liu B."/>
            <person name="Lei M."/>
            <person name="Yu H."/>
            <person name="Li Y."/>
            <person name="Xu H."/>
            <person name="Wei S."/>
            <person name="He X."/>
            <person name="Fang L."/>
            <person name="Zhang Z."/>
            <person name="Zhang Y."/>
            <person name="Huang X."/>
            <person name="Su Z."/>
            <person name="Tong W."/>
            <person name="Li J."/>
            <person name="Tong Z."/>
            <person name="Li S."/>
            <person name="Ye J."/>
            <person name="Wang L."/>
            <person name="Fang L."/>
            <person name="Lei T."/>
            <person name="Chen C."/>
            <person name="Chen H."/>
            <person name="Xu Z."/>
            <person name="Li H."/>
            <person name="Huang H."/>
            <person name="Zhang F."/>
            <person name="Xu H."/>
            <person name="Li N."/>
            <person name="Zhao C."/>
            <person name="Li S."/>
            <person name="Dong L."/>
            <person name="Huang Y."/>
            <person name="Li L."/>
            <person name="Xi Y."/>
            <person name="Qi Q."/>
            <person name="Li W."/>
            <person name="Zhang B."/>
            <person name="Hu W."/>
            <person name="Zhang Y."/>
            <person name="Tian X."/>
            <person name="Jiao Y."/>
            <person name="Liang X."/>
            <person name="Jin J."/>
            <person name="Gao L."/>
            <person name="Zheng W."/>
            <person name="Hao B."/>
            <person name="Liu S."/>
            <person name="Wang W."/>
            <person name="Yuan L."/>
            <person name="Cao M."/>
            <person name="McDermott J."/>
            <person name="Samudrala R."/>
            <person name="Wang J."/>
            <person name="Wong G.K."/>
            <person name="Yang H."/>
        </authorList>
    </citation>
    <scope>NUCLEOTIDE SEQUENCE [LARGE SCALE GENOMIC DNA]</scope>
    <source>
        <strain evidence="4">cv. 93-11</strain>
    </source>
</reference>
<feature type="domain" description="F-box" evidence="2">
    <location>
        <begin position="16"/>
        <end position="62"/>
    </location>
</feature>
<evidence type="ECO:0000259" key="2">
    <source>
        <dbReference type="Pfam" id="PF12937"/>
    </source>
</evidence>
<evidence type="ECO:0000256" key="1">
    <source>
        <dbReference type="SAM" id="MobiDB-lite"/>
    </source>
</evidence>
<protein>
    <recommendedName>
        <fullName evidence="2">F-box domain-containing protein</fullName>
    </recommendedName>
</protein>
<dbReference type="PANTHER" id="PTHR16008">
    <property type="entry name" value="F-BOX ONLY PROTEIN 4"/>
    <property type="match status" value="1"/>
</dbReference>
<evidence type="ECO:0000313" key="4">
    <source>
        <dbReference type="Proteomes" id="UP000007015"/>
    </source>
</evidence>
<dbReference type="PANTHER" id="PTHR16008:SF4">
    <property type="entry name" value="F-BOX ONLY PROTEIN 4"/>
    <property type="match status" value="1"/>
</dbReference>
<dbReference type="GO" id="GO:0019005">
    <property type="term" value="C:SCF ubiquitin ligase complex"/>
    <property type="evidence" value="ECO:0007669"/>
    <property type="project" value="TreeGrafter"/>
</dbReference>
<evidence type="ECO:0000313" key="3">
    <source>
        <dbReference type="EMBL" id="EAY97795.1"/>
    </source>
</evidence>
<feature type="region of interest" description="Disordered" evidence="1">
    <location>
        <begin position="312"/>
        <end position="334"/>
    </location>
</feature>
<dbReference type="SUPFAM" id="SSF81383">
    <property type="entry name" value="F-box domain"/>
    <property type="match status" value="1"/>
</dbReference>
<name>A2Y3Y5_ORYSI</name>
<dbReference type="InterPro" id="IPR036047">
    <property type="entry name" value="F-box-like_dom_sf"/>
</dbReference>